<dbReference type="EMBL" id="JAWRVI010000036">
    <property type="protein sequence ID" value="KAK4086938.1"/>
    <property type="molecule type" value="Genomic_DNA"/>
</dbReference>
<organism evidence="2 3">
    <name type="scientific">Purpureocillium lilacinum</name>
    <name type="common">Paecilomyces lilacinus</name>
    <dbReference type="NCBI Taxonomy" id="33203"/>
    <lineage>
        <taxon>Eukaryota</taxon>
        <taxon>Fungi</taxon>
        <taxon>Dikarya</taxon>
        <taxon>Ascomycota</taxon>
        <taxon>Pezizomycotina</taxon>
        <taxon>Sordariomycetes</taxon>
        <taxon>Hypocreomycetidae</taxon>
        <taxon>Hypocreales</taxon>
        <taxon>Ophiocordycipitaceae</taxon>
        <taxon>Purpureocillium</taxon>
    </lineage>
</organism>
<evidence type="ECO:0000313" key="3">
    <source>
        <dbReference type="Proteomes" id="UP001287286"/>
    </source>
</evidence>
<accession>A0ABR0BSB4</accession>
<evidence type="ECO:0000256" key="1">
    <source>
        <dbReference type="SAM" id="MobiDB-lite"/>
    </source>
</evidence>
<comment type="caution">
    <text evidence="2">The sequence shown here is derived from an EMBL/GenBank/DDBJ whole genome shotgun (WGS) entry which is preliminary data.</text>
</comment>
<feature type="region of interest" description="Disordered" evidence="1">
    <location>
        <begin position="271"/>
        <end position="297"/>
    </location>
</feature>
<feature type="compositionally biased region" description="Basic and acidic residues" evidence="1">
    <location>
        <begin position="33"/>
        <end position="57"/>
    </location>
</feature>
<keyword evidence="3" id="KW-1185">Reference proteome</keyword>
<reference evidence="2 3" key="1">
    <citation type="journal article" date="2024" name="Microbiol. Resour. Announc.">
        <title>Genome annotations for the ascomycete fungi Trichoderma harzianum, Trichoderma aggressivum, and Purpureocillium lilacinum.</title>
        <authorList>
            <person name="Beijen E.P.W."/>
            <person name="Ohm R.A."/>
        </authorList>
    </citation>
    <scope>NUCLEOTIDE SEQUENCE [LARGE SCALE GENOMIC DNA]</scope>
    <source>
        <strain evidence="2 3">CBS 150709</strain>
    </source>
</reference>
<sequence length="535" mass="55477">MRAVAKRTAQDDDGDATIVAGANAGDAQRTRQRRAEAKGRRRREESTRMNEESREEGAEGATAAGLYPVSRALSSGATPPPSSRFFPSGASPSTSPGIPGTMPGNSHGIPAAGTVVDTKMGIKLALKSPISPQARAGDAAGGRGTPTQAPFDSASNGSRGAVVVEEERREEEETTEVELRHTSPPGPGRSAKHCALIGSSGRPPGFPFAVPSQRKRRGTSFFVDGRVQTLLARIAARSGFAGVRRVDSGSMQRSPPQARRGRVAWWASIGTPARRDRGRGGGAGTHGPGGSTAGRVDRTILDEDDEGSAGLIRQALTDRPPRSATAAAAAAAGAICRVLGCPFQTAYRSCHHNQPGGRYLPAWQDECTGNGTSSGHAALCVFAPAAHRQAPGAAVKPTLPWESHIASARPALISTRAFYGAVLEGGASNKGPPVRTQFNERGLAAGPVSAAVVDVAAVPPLESSTGPRSTKHKPSLASPASGARTEKKKSWGWPTDARRTHWLGARVDSRCLRMAATHLREGGAAAASVCRPGVC</sequence>
<dbReference type="Proteomes" id="UP001287286">
    <property type="component" value="Unassembled WGS sequence"/>
</dbReference>
<gene>
    <name evidence="2" type="ORF">Purlil1_8672</name>
</gene>
<name>A0ABR0BSB4_PURLI</name>
<feature type="compositionally biased region" description="Polar residues" evidence="1">
    <location>
        <begin position="145"/>
        <end position="158"/>
    </location>
</feature>
<feature type="compositionally biased region" description="Gly residues" evidence="1">
    <location>
        <begin position="280"/>
        <end position="292"/>
    </location>
</feature>
<feature type="region of interest" description="Disordered" evidence="1">
    <location>
        <begin position="461"/>
        <end position="493"/>
    </location>
</feature>
<proteinExistence type="predicted"/>
<feature type="region of interest" description="Disordered" evidence="1">
    <location>
        <begin position="1"/>
        <end position="112"/>
    </location>
</feature>
<evidence type="ECO:0000313" key="2">
    <source>
        <dbReference type="EMBL" id="KAK4086938.1"/>
    </source>
</evidence>
<feature type="region of interest" description="Disordered" evidence="1">
    <location>
        <begin position="129"/>
        <end position="190"/>
    </location>
</feature>
<protein>
    <submittedName>
        <fullName evidence="2">Uncharacterized protein</fullName>
    </submittedName>
</protein>